<evidence type="ECO:0000256" key="1">
    <source>
        <dbReference type="SAM" id="MobiDB-lite"/>
    </source>
</evidence>
<accession>A0AAN7WD48</accession>
<evidence type="ECO:0000313" key="2">
    <source>
        <dbReference type="EMBL" id="KAK5707561.1"/>
    </source>
</evidence>
<dbReference type="AlphaFoldDB" id="A0AAN7WD48"/>
<comment type="caution">
    <text evidence="2">The sequence shown here is derived from an EMBL/GenBank/DDBJ whole genome shotgun (WGS) entry which is preliminary data.</text>
</comment>
<feature type="region of interest" description="Disordered" evidence="1">
    <location>
        <begin position="62"/>
        <end position="81"/>
    </location>
</feature>
<reference evidence="2" key="1">
    <citation type="submission" date="2023-08" db="EMBL/GenBank/DDBJ databases">
        <title>Black Yeasts Isolated from many extreme environments.</title>
        <authorList>
            <person name="Coleine C."/>
            <person name="Stajich J.E."/>
            <person name="Selbmann L."/>
        </authorList>
    </citation>
    <scope>NUCLEOTIDE SEQUENCE</scope>
    <source>
        <strain evidence="2">CCFEE 5810</strain>
    </source>
</reference>
<organism evidence="2 3">
    <name type="scientific">Elasticomyces elasticus</name>
    <dbReference type="NCBI Taxonomy" id="574655"/>
    <lineage>
        <taxon>Eukaryota</taxon>
        <taxon>Fungi</taxon>
        <taxon>Dikarya</taxon>
        <taxon>Ascomycota</taxon>
        <taxon>Pezizomycotina</taxon>
        <taxon>Dothideomycetes</taxon>
        <taxon>Dothideomycetidae</taxon>
        <taxon>Mycosphaerellales</taxon>
        <taxon>Teratosphaeriaceae</taxon>
        <taxon>Elasticomyces</taxon>
    </lineage>
</organism>
<name>A0AAN7WD48_9PEZI</name>
<evidence type="ECO:0000313" key="3">
    <source>
        <dbReference type="Proteomes" id="UP001310594"/>
    </source>
</evidence>
<dbReference type="Proteomes" id="UP001310594">
    <property type="component" value="Unassembled WGS sequence"/>
</dbReference>
<dbReference type="EMBL" id="JAVRQU010000001">
    <property type="protein sequence ID" value="KAK5707561.1"/>
    <property type="molecule type" value="Genomic_DNA"/>
</dbReference>
<sequence>MATSVLHIKPYMAIEPQTASASQASGPSITELASGMLIVKPYLSSRSTASASLNASTVTQASGPTASASQALGPDDGFRGYPQVEVRTSEEATPLTPSAYQYCNHHSNHKVARELDRVLGLRDIERLDIEPPCAIASYEGQSKCKTKQVYNRMIKCGLCNTEFCMPCFNKMMDGWNRYGRFRQGREKKHETFVTRKMEEAQRAG</sequence>
<protein>
    <submittedName>
        <fullName evidence="2">Uncharacterized protein</fullName>
    </submittedName>
</protein>
<gene>
    <name evidence="2" type="ORF">LTR97_000098</name>
</gene>
<proteinExistence type="predicted"/>